<dbReference type="EMBL" id="JARPOI010000011">
    <property type="protein sequence ID" value="KAJ9168655.1"/>
    <property type="molecule type" value="Genomic_DNA"/>
</dbReference>
<feature type="coiled-coil region" evidence="1">
    <location>
        <begin position="73"/>
        <end position="100"/>
    </location>
</feature>
<gene>
    <name evidence="4" type="ORF">P3X46_020153</name>
</gene>
<dbReference type="Proteomes" id="UP001174677">
    <property type="component" value="Chromosome 11"/>
</dbReference>
<dbReference type="PROSITE" id="PS50969">
    <property type="entry name" value="FCP1"/>
    <property type="match status" value="1"/>
</dbReference>
<sequence>MVCKALKRTPTKSIRDHRGSRRRQRKKSPVKIEPVAASSVILTSINKTIYSCKRRLAKIFYKLARISTPNSRYKGYKILKKGFKDQRQELQQEYDLERDNICRALFFYEQLPPLISPTRRTIFLDLDETLVHSKPDPPPQVFDFIVRPNIDGEFMNFYVLKRPGVDAFLEALAAKYELVVFTAGLKEYASLVLDKLDVKGLISHRLYRDSCKEVDGKYVKDLSGMGRDLNRVVMVDDNPNCYIFQPENAVPVRPFIDDLGDGELRKLVKFFEGCDSFEDLRDAVKQYVWERDDTKINVLM</sequence>
<feature type="compositionally biased region" description="Basic residues" evidence="2">
    <location>
        <begin position="18"/>
        <end position="29"/>
    </location>
</feature>
<dbReference type="CDD" id="cd07521">
    <property type="entry name" value="HAD_FCP1-like"/>
    <property type="match status" value="1"/>
</dbReference>
<comment type="caution">
    <text evidence="4">The sequence shown here is derived from an EMBL/GenBank/DDBJ whole genome shotgun (WGS) entry which is preliminary data.</text>
</comment>
<evidence type="ECO:0000313" key="5">
    <source>
        <dbReference type="Proteomes" id="UP001174677"/>
    </source>
</evidence>
<feature type="domain" description="FCP1 homology" evidence="3">
    <location>
        <begin position="115"/>
        <end position="274"/>
    </location>
</feature>
<dbReference type="InterPro" id="IPR050365">
    <property type="entry name" value="TIM50"/>
</dbReference>
<dbReference type="Gene3D" id="3.40.50.1000">
    <property type="entry name" value="HAD superfamily/HAD-like"/>
    <property type="match status" value="1"/>
</dbReference>
<organism evidence="4 5">
    <name type="scientific">Hevea brasiliensis</name>
    <name type="common">Para rubber tree</name>
    <name type="synonym">Siphonia brasiliensis</name>
    <dbReference type="NCBI Taxonomy" id="3981"/>
    <lineage>
        <taxon>Eukaryota</taxon>
        <taxon>Viridiplantae</taxon>
        <taxon>Streptophyta</taxon>
        <taxon>Embryophyta</taxon>
        <taxon>Tracheophyta</taxon>
        <taxon>Spermatophyta</taxon>
        <taxon>Magnoliopsida</taxon>
        <taxon>eudicotyledons</taxon>
        <taxon>Gunneridae</taxon>
        <taxon>Pentapetalae</taxon>
        <taxon>rosids</taxon>
        <taxon>fabids</taxon>
        <taxon>Malpighiales</taxon>
        <taxon>Euphorbiaceae</taxon>
        <taxon>Crotonoideae</taxon>
        <taxon>Micrandreae</taxon>
        <taxon>Hevea</taxon>
    </lineage>
</organism>
<evidence type="ECO:0000313" key="4">
    <source>
        <dbReference type="EMBL" id="KAJ9168655.1"/>
    </source>
</evidence>
<name>A0ABQ9LP40_HEVBR</name>
<keyword evidence="5" id="KW-1185">Reference proteome</keyword>
<dbReference type="SMART" id="SM00577">
    <property type="entry name" value="CPDc"/>
    <property type="match status" value="1"/>
</dbReference>
<keyword evidence="1" id="KW-0175">Coiled coil</keyword>
<dbReference type="InterPro" id="IPR036412">
    <property type="entry name" value="HAD-like_sf"/>
</dbReference>
<evidence type="ECO:0000259" key="3">
    <source>
        <dbReference type="PROSITE" id="PS50969"/>
    </source>
</evidence>
<dbReference type="PANTHER" id="PTHR12210">
    <property type="entry name" value="DULLARD PROTEIN PHOSPHATASE"/>
    <property type="match status" value="1"/>
</dbReference>
<dbReference type="SUPFAM" id="SSF56784">
    <property type="entry name" value="HAD-like"/>
    <property type="match status" value="1"/>
</dbReference>
<dbReference type="InterPro" id="IPR023214">
    <property type="entry name" value="HAD_sf"/>
</dbReference>
<dbReference type="InterPro" id="IPR004274">
    <property type="entry name" value="FCP1_dom"/>
</dbReference>
<dbReference type="NCBIfam" id="TIGR02251">
    <property type="entry name" value="HIF-SF_euk"/>
    <property type="match status" value="1"/>
</dbReference>
<feature type="region of interest" description="Disordered" evidence="2">
    <location>
        <begin position="1"/>
        <end position="29"/>
    </location>
</feature>
<proteinExistence type="predicted"/>
<evidence type="ECO:0000256" key="1">
    <source>
        <dbReference type="SAM" id="Coils"/>
    </source>
</evidence>
<protein>
    <recommendedName>
        <fullName evidence="3">FCP1 homology domain-containing protein</fullName>
    </recommendedName>
</protein>
<feature type="compositionally biased region" description="Basic residues" evidence="2">
    <location>
        <begin position="1"/>
        <end position="10"/>
    </location>
</feature>
<dbReference type="InterPro" id="IPR011948">
    <property type="entry name" value="Dullard_phosphatase"/>
</dbReference>
<reference evidence="4" key="1">
    <citation type="journal article" date="2023" name="Plant Biotechnol. J.">
        <title>Chromosome-level wild Hevea brasiliensis genome provides new tools for genomic-assisted breeding and valuable loci to elevate rubber yield.</title>
        <authorList>
            <person name="Cheng H."/>
            <person name="Song X."/>
            <person name="Hu Y."/>
            <person name="Wu T."/>
            <person name="Yang Q."/>
            <person name="An Z."/>
            <person name="Feng S."/>
            <person name="Deng Z."/>
            <person name="Wu W."/>
            <person name="Zeng X."/>
            <person name="Tu M."/>
            <person name="Wang X."/>
            <person name="Huang H."/>
        </authorList>
    </citation>
    <scope>NUCLEOTIDE SEQUENCE</scope>
    <source>
        <strain evidence="4">MT/VB/25A 57/8</strain>
    </source>
</reference>
<dbReference type="Pfam" id="PF03031">
    <property type="entry name" value="NIF"/>
    <property type="match status" value="1"/>
</dbReference>
<accession>A0ABQ9LP40</accession>
<evidence type="ECO:0000256" key="2">
    <source>
        <dbReference type="SAM" id="MobiDB-lite"/>
    </source>
</evidence>